<dbReference type="EMBL" id="JXBC01000013">
    <property type="protein sequence ID" value="KIU05468.1"/>
    <property type="molecule type" value="Genomic_DNA"/>
</dbReference>
<evidence type="ECO:0000313" key="2">
    <source>
        <dbReference type="EMBL" id="KIU05468.1"/>
    </source>
</evidence>
<dbReference type="PATRIC" id="fig|1423.173.peg.4001"/>
<proteinExistence type="predicted"/>
<evidence type="ECO:0000259" key="1">
    <source>
        <dbReference type="Pfam" id="PF13751"/>
    </source>
</evidence>
<protein>
    <submittedName>
        <fullName evidence="2">ISBma2-like transposase</fullName>
    </submittedName>
</protein>
<evidence type="ECO:0000313" key="3">
    <source>
        <dbReference type="Proteomes" id="UP000032247"/>
    </source>
</evidence>
<sequence>MHIDTLTYSTTDRKGYRSYKSNPEICSSCPLLENCTKSKNRQKVITRHV</sequence>
<organism evidence="2 3">
    <name type="scientific">Bacillus subtilis</name>
    <dbReference type="NCBI Taxonomy" id="1423"/>
    <lineage>
        <taxon>Bacteria</taxon>
        <taxon>Bacillati</taxon>
        <taxon>Bacillota</taxon>
        <taxon>Bacilli</taxon>
        <taxon>Bacillales</taxon>
        <taxon>Bacillaceae</taxon>
        <taxon>Bacillus</taxon>
    </lineage>
</organism>
<reference evidence="2 3" key="1">
    <citation type="submission" date="2014-12" db="EMBL/GenBank/DDBJ databases">
        <title>Comparative genome analysis of Bacillus coagulans HM-08, Clostridium butyricum HM-68, Bacillus subtilis HM-66 and Bacillus licheniformis BL-09.</title>
        <authorList>
            <person name="Zhang H."/>
        </authorList>
    </citation>
    <scope>NUCLEOTIDE SEQUENCE [LARGE SCALE GENOMIC DNA]</scope>
    <source>
        <strain evidence="2 3">HM-66</strain>
    </source>
</reference>
<gene>
    <name evidence="2" type="ORF">SC09_contig4orf00264</name>
</gene>
<comment type="caution">
    <text evidence="2">The sequence shown here is derived from an EMBL/GenBank/DDBJ whole genome shotgun (WGS) entry which is preliminary data.</text>
</comment>
<name>A0A0D1I960_BACIU</name>
<accession>A0A0D1I960</accession>
<dbReference type="AlphaFoldDB" id="A0A0D1I960"/>
<dbReference type="InterPro" id="IPR025668">
    <property type="entry name" value="Tnp_DDE_dom"/>
</dbReference>
<dbReference type="Pfam" id="PF13751">
    <property type="entry name" value="DDE_Tnp_1_6"/>
    <property type="match status" value="1"/>
</dbReference>
<dbReference type="Proteomes" id="UP000032247">
    <property type="component" value="Unassembled WGS sequence"/>
</dbReference>
<feature type="domain" description="Transposase DDE" evidence="1">
    <location>
        <begin position="5"/>
        <end position="48"/>
    </location>
</feature>